<dbReference type="Proteomes" id="UP000298652">
    <property type="component" value="Chromosome 1"/>
</dbReference>
<organism evidence="2 3">
    <name type="scientific">Setaria viridis</name>
    <name type="common">Green bristlegrass</name>
    <name type="synonym">Setaria italica subsp. viridis</name>
    <dbReference type="NCBI Taxonomy" id="4556"/>
    <lineage>
        <taxon>Eukaryota</taxon>
        <taxon>Viridiplantae</taxon>
        <taxon>Streptophyta</taxon>
        <taxon>Embryophyta</taxon>
        <taxon>Tracheophyta</taxon>
        <taxon>Spermatophyta</taxon>
        <taxon>Magnoliopsida</taxon>
        <taxon>Liliopsida</taxon>
        <taxon>Poales</taxon>
        <taxon>Poaceae</taxon>
        <taxon>PACMAD clade</taxon>
        <taxon>Panicoideae</taxon>
        <taxon>Panicodae</taxon>
        <taxon>Paniceae</taxon>
        <taxon>Cenchrinae</taxon>
        <taxon>Setaria</taxon>
    </lineage>
</organism>
<dbReference type="Gramene" id="TKW39551">
    <property type="protein sequence ID" value="TKW39551"/>
    <property type="gene ID" value="SEVIR_1G186500v2"/>
</dbReference>
<accession>A0A4U6WAF5</accession>
<evidence type="ECO:0000313" key="3">
    <source>
        <dbReference type="Proteomes" id="UP000298652"/>
    </source>
</evidence>
<dbReference type="AlphaFoldDB" id="A0A4U6WAF5"/>
<dbReference type="Gene3D" id="3.30.559.10">
    <property type="entry name" value="Chloramphenicol acetyltransferase-like domain"/>
    <property type="match status" value="2"/>
</dbReference>
<gene>
    <name evidence="2" type="ORF">SEVIR_1G186500v2</name>
</gene>
<dbReference type="InterPro" id="IPR023213">
    <property type="entry name" value="CAT-like_dom_sf"/>
</dbReference>
<name>A0A4U6WAF5_SETVI</name>
<dbReference type="GO" id="GO:0016747">
    <property type="term" value="F:acyltransferase activity, transferring groups other than amino-acyl groups"/>
    <property type="evidence" value="ECO:0007669"/>
    <property type="project" value="UniProtKB-ARBA"/>
</dbReference>
<dbReference type="PANTHER" id="PTHR31147">
    <property type="entry name" value="ACYL TRANSFERASE 4"/>
    <property type="match status" value="1"/>
</dbReference>
<dbReference type="EMBL" id="CM016552">
    <property type="protein sequence ID" value="TKW39551.1"/>
    <property type="molecule type" value="Genomic_DNA"/>
</dbReference>
<dbReference type="PANTHER" id="PTHR31147:SF61">
    <property type="entry name" value="ACYL TRANSFERASE 15"/>
    <property type="match status" value="1"/>
</dbReference>
<keyword evidence="3" id="KW-1185">Reference proteome</keyword>
<comment type="similarity">
    <text evidence="1">Belongs to the plant acyltransferase family.</text>
</comment>
<dbReference type="Pfam" id="PF02458">
    <property type="entry name" value="Transferase"/>
    <property type="match status" value="1"/>
</dbReference>
<dbReference type="OMA" id="HIQCTGE"/>
<sequence length="432" mass="46767">MSSVVRKSAPVVVRPSKTLPSSSAINLSSFDKCFVRVPTTVLLVFEHPIHEPAETIKSALSEALVHYYPISGRITASADDADESHIQCTGEGVAFVAASASCAFKEVEFFDPSSSRPKALVNELVSHYPPEGCGPTDPLLLMQVTEFSCGGFIVGVVWNHAVADGVGIAQFLQALGELARGQSSPSVVPVRWDGSLPSIPRAIVATRQLMVSVEPLDDVAFIDITVPSSLISYIRAEFQRHSNSNGHGQPCTFFEAVTAVLWQCRTRAIITNPNAPALLSFAADVRKLVGAREGYYGNCSTGPLAVATSGAVANGDIVEVVKMIRQAKDQVSEQFKKNNEHGDQVQVMDEKLFYQIRYNMFIVSSWKTLGLDKADFGGGTPARVMCYEQRMPRYPICITSLPCRGKDGASVFAACVKEEHADAFLKELATFI</sequence>
<reference evidence="2" key="1">
    <citation type="submission" date="2019-03" db="EMBL/GenBank/DDBJ databases">
        <title>WGS assembly of Setaria viridis.</title>
        <authorList>
            <person name="Huang P."/>
            <person name="Jenkins J."/>
            <person name="Grimwood J."/>
            <person name="Barry K."/>
            <person name="Healey A."/>
            <person name="Mamidi S."/>
            <person name="Sreedasyam A."/>
            <person name="Shu S."/>
            <person name="Feldman M."/>
            <person name="Wu J."/>
            <person name="Yu Y."/>
            <person name="Chen C."/>
            <person name="Johnson J."/>
            <person name="Rokhsar D."/>
            <person name="Baxter I."/>
            <person name="Schmutz J."/>
            <person name="Brutnell T."/>
            <person name="Kellogg E."/>
        </authorList>
    </citation>
    <scope>NUCLEOTIDE SEQUENCE [LARGE SCALE GENOMIC DNA]</scope>
</reference>
<protein>
    <submittedName>
        <fullName evidence="2">Uncharacterized protein</fullName>
    </submittedName>
</protein>
<proteinExistence type="inferred from homology"/>
<dbReference type="InterPro" id="IPR050898">
    <property type="entry name" value="Plant_acyltransferase"/>
</dbReference>
<evidence type="ECO:0000313" key="2">
    <source>
        <dbReference type="EMBL" id="TKW39551.1"/>
    </source>
</evidence>
<evidence type="ECO:0000256" key="1">
    <source>
        <dbReference type="ARBA" id="ARBA00009861"/>
    </source>
</evidence>